<dbReference type="VEuPathDB" id="PiroplasmaDB:BEWA_053600"/>
<reference evidence="3 4" key="1">
    <citation type="journal article" date="2012" name="BMC Genomics">
        <title>Comparative genomic analysis and phylogenetic position of Theileria equi.</title>
        <authorList>
            <person name="Kappmeyer L.S."/>
            <person name="Thiagarajan M."/>
            <person name="Herndon D.R."/>
            <person name="Ramsay J.D."/>
            <person name="Caler E."/>
            <person name="Djikeng A."/>
            <person name="Gillespie J.J."/>
            <person name="Lau A.O."/>
            <person name="Roalson E.H."/>
            <person name="Silva J.C."/>
            <person name="Silva M.G."/>
            <person name="Suarez C.E."/>
            <person name="Ueti M.W."/>
            <person name="Nene V.M."/>
            <person name="Mealey R.H."/>
            <person name="Knowles D.P."/>
            <person name="Brayton K.A."/>
        </authorList>
    </citation>
    <scope>NUCLEOTIDE SEQUENCE [LARGE SCALE GENOMIC DNA]</scope>
    <source>
        <strain evidence="3 4">WA</strain>
    </source>
</reference>
<dbReference type="AlphaFoldDB" id="L1LDJ2"/>
<accession>L1LDJ2</accession>
<dbReference type="EMBL" id="ACOU01000003">
    <property type="protein sequence ID" value="EKX73305.1"/>
    <property type="molecule type" value="Genomic_DNA"/>
</dbReference>
<feature type="region of interest" description="Disordered" evidence="1">
    <location>
        <begin position="24"/>
        <end position="51"/>
    </location>
</feature>
<proteinExistence type="predicted"/>
<dbReference type="Proteomes" id="UP000031512">
    <property type="component" value="Unassembled WGS sequence"/>
</dbReference>
<gene>
    <name evidence="3" type="ORF">BEWA_053600</name>
</gene>
<name>L1LDJ2_THEEQ</name>
<keyword evidence="2" id="KW-0732">Signal</keyword>
<sequence>MKFIAALIVVQSCRWVLCRGEEGDQGGAGASGYSGNLRQGNTEDDPGADGYGASVDDVRSALITPVTLDLTAQETEDILKQTRYAGRTEISDYTIYTDMPIVKVVDGDKTVWVGNVDYPCTSAKLVSRGRDYKSLVLFVGSGYNAEYKYFDMVENTWRELSEEEKEERIGKKKSTKIPLSEDTKPKTDSSFVLDIEHPDTTKIEIDQSTNNGVTRKTYKDIEGSKMVYGSGITSVVSGTFTFWTKGEFEVLKKCDEFFDATRRLVYIRVNSFGLTKRFCFENDGRGWKNIDRQELKSKLKEMEKDQEDPYLVETQTNETSDLLTAVDDSNLLSTARKLANGLLSGADINPDIPAVNRSEEVTNGLGEKTVANENKEIEKVSGFYTSSITLFMVTVALYSFTGL</sequence>
<evidence type="ECO:0000313" key="3">
    <source>
        <dbReference type="EMBL" id="EKX73305.1"/>
    </source>
</evidence>
<dbReference type="GeneID" id="15802912"/>
<evidence type="ECO:0000256" key="2">
    <source>
        <dbReference type="SAM" id="SignalP"/>
    </source>
</evidence>
<keyword evidence="4" id="KW-1185">Reference proteome</keyword>
<feature type="chain" id="PRO_5003952571" evidence="2">
    <location>
        <begin position="21"/>
        <end position="403"/>
    </location>
</feature>
<evidence type="ECO:0000256" key="1">
    <source>
        <dbReference type="SAM" id="MobiDB-lite"/>
    </source>
</evidence>
<feature type="signal peptide" evidence="2">
    <location>
        <begin position="1"/>
        <end position="20"/>
    </location>
</feature>
<evidence type="ECO:0000313" key="4">
    <source>
        <dbReference type="Proteomes" id="UP000031512"/>
    </source>
</evidence>
<dbReference type="RefSeq" id="XP_004832757.1">
    <property type="nucleotide sequence ID" value="XM_004832700.1"/>
</dbReference>
<protein>
    <submittedName>
        <fullName evidence="3">Signal peptide containing protein</fullName>
    </submittedName>
</protein>
<dbReference type="KEGG" id="beq:BEWA_053600"/>
<organism evidence="3 4">
    <name type="scientific">Theileria equi strain WA</name>
    <dbReference type="NCBI Taxonomy" id="1537102"/>
    <lineage>
        <taxon>Eukaryota</taxon>
        <taxon>Sar</taxon>
        <taxon>Alveolata</taxon>
        <taxon>Apicomplexa</taxon>
        <taxon>Aconoidasida</taxon>
        <taxon>Piroplasmida</taxon>
        <taxon>Theileriidae</taxon>
        <taxon>Theileria</taxon>
    </lineage>
</organism>
<comment type="caution">
    <text evidence="3">The sequence shown here is derived from an EMBL/GenBank/DDBJ whole genome shotgun (WGS) entry which is preliminary data.</text>
</comment>